<comment type="caution">
    <text evidence="2">The sequence shown here is derived from an EMBL/GenBank/DDBJ whole genome shotgun (WGS) entry which is preliminary data.</text>
</comment>
<dbReference type="PROSITE" id="PS51186">
    <property type="entry name" value="GNAT"/>
    <property type="match status" value="1"/>
</dbReference>
<feature type="domain" description="N-acetyltransferase" evidence="1">
    <location>
        <begin position="5"/>
        <end position="146"/>
    </location>
</feature>
<keyword evidence="3" id="KW-1185">Reference proteome</keyword>
<dbReference type="Gene3D" id="3.40.630.30">
    <property type="match status" value="1"/>
</dbReference>
<evidence type="ECO:0000313" key="3">
    <source>
        <dbReference type="Proteomes" id="UP000646484"/>
    </source>
</evidence>
<dbReference type="InterPro" id="IPR016181">
    <property type="entry name" value="Acyl_CoA_acyltransferase"/>
</dbReference>
<dbReference type="InterPro" id="IPR000182">
    <property type="entry name" value="GNAT_dom"/>
</dbReference>
<dbReference type="Pfam" id="PF00583">
    <property type="entry name" value="Acetyltransf_1"/>
    <property type="match status" value="1"/>
</dbReference>
<dbReference type="RefSeq" id="WP_186975437.1">
    <property type="nucleotide sequence ID" value="NZ_JACOOH010000002.1"/>
</dbReference>
<organism evidence="2 3">
    <name type="scientific">Butyricimonas hominis</name>
    <dbReference type="NCBI Taxonomy" id="2763032"/>
    <lineage>
        <taxon>Bacteria</taxon>
        <taxon>Pseudomonadati</taxon>
        <taxon>Bacteroidota</taxon>
        <taxon>Bacteroidia</taxon>
        <taxon>Bacteroidales</taxon>
        <taxon>Odoribacteraceae</taxon>
        <taxon>Butyricimonas</taxon>
    </lineage>
</organism>
<accession>A0ABR7D037</accession>
<gene>
    <name evidence="2" type="ORF">H8S64_06665</name>
</gene>
<dbReference type="SUPFAM" id="SSF55729">
    <property type="entry name" value="Acyl-CoA N-acyltransferases (Nat)"/>
    <property type="match status" value="1"/>
</dbReference>
<name>A0ABR7D037_9BACT</name>
<evidence type="ECO:0000259" key="1">
    <source>
        <dbReference type="PROSITE" id="PS51186"/>
    </source>
</evidence>
<sequence>MMNLIRITEPGDIRLQRLIPLYEEAFPENERRDIKQLQRLILEKPEMHFNAIECDDTLAGLFIYWDLHDFYYMEHLAVFSQMRNLKVGQQVLDYITEHLSGLRLLEVEPTMDEMTTRRVKYYERNGYEILDKSYIQPSYRDERDAGNLWIMGNHRTERLQEFIERIKQVIYRDNYR</sequence>
<dbReference type="EMBL" id="JACOOH010000002">
    <property type="protein sequence ID" value="MBC5620775.1"/>
    <property type="molecule type" value="Genomic_DNA"/>
</dbReference>
<evidence type="ECO:0000313" key="2">
    <source>
        <dbReference type="EMBL" id="MBC5620775.1"/>
    </source>
</evidence>
<protein>
    <submittedName>
        <fullName evidence="2">GNAT family N-acetyltransferase</fullName>
    </submittedName>
</protein>
<dbReference type="Proteomes" id="UP000646484">
    <property type="component" value="Unassembled WGS sequence"/>
</dbReference>
<reference evidence="2 3" key="1">
    <citation type="submission" date="2020-08" db="EMBL/GenBank/DDBJ databases">
        <title>Genome public.</title>
        <authorList>
            <person name="Liu C."/>
            <person name="Sun Q."/>
        </authorList>
    </citation>
    <scope>NUCLEOTIDE SEQUENCE [LARGE SCALE GENOMIC DNA]</scope>
    <source>
        <strain evidence="2 3">NSJ-56</strain>
    </source>
</reference>
<proteinExistence type="predicted"/>